<evidence type="ECO:0000256" key="1">
    <source>
        <dbReference type="ARBA" id="ARBA00005323"/>
    </source>
</evidence>
<feature type="domain" description="D-serine dehydratase-like" evidence="3">
    <location>
        <begin position="261"/>
        <end position="351"/>
    </location>
</feature>
<dbReference type="KEGG" id="rlc:K227x_13620"/>
<dbReference type="GO" id="GO:0008721">
    <property type="term" value="F:D-serine ammonia-lyase activity"/>
    <property type="evidence" value="ECO:0007669"/>
    <property type="project" value="TreeGrafter"/>
</dbReference>
<evidence type="ECO:0000313" key="4">
    <source>
        <dbReference type="EMBL" id="QDT02983.1"/>
    </source>
</evidence>
<reference evidence="4 5" key="1">
    <citation type="submission" date="2019-02" db="EMBL/GenBank/DDBJ databases">
        <title>Deep-cultivation of Planctomycetes and their phenomic and genomic characterization uncovers novel biology.</title>
        <authorList>
            <person name="Wiegand S."/>
            <person name="Jogler M."/>
            <person name="Boedeker C."/>
            <person name="Pinto D."/>
            <person name="Vollmers J."/>
            <person name="Rivas-Marin E."/>
            <person name="Kohn T."/>
            <person name="Peeters S.H."/>
            <person name="Heuer A."/>
            <person name="Rast P."/>
            <person name="Oberbeckmann S."/>
            <person name="Bunk B."/>
            <person name="Jeske O."/>
            <person name="Meyerdierks A."/>
            <person name="Storesund J.E."/>
            <person name="Kallscheuer N."/>
            <person name="Luecker S."/>
            <person name="Lage O.M."/>
            <person name="Pohl T."/>
            <person name="Merkel B.J."/>
            <person name="Hornburger P."/>
            <person name="Mueller R.-W."/>
            <person name="Bruemmer F."/>
            <person name="Labrenz M."/>
            <person name="Spormann A.M."/>
            <person name="Op den Camp H."/>
            <person name="Overmann J."/>
            <person name="Amann R."/>
            <person name="Jetten M.S.M."/>
            <person name="Mascher T."/>
            <person name="Medema M.H."/>
            <person name="Devos D.P."/>
            <person name="Kaster A.-K."/>
            <person name="Ovreas L."/>
            <person name="Rohde M."/>
            <person name="Galperin M.Y."/>
            <person name="Jogler C."/>
        </authorList>
    </citation>
    <scope>NUCLEOTIDE SEQUENCE [LARGE SCALE GENOMIC DNA]</scope>
    <source>
        <strain evidence="4 5">K22_7</strain>
    </source>
</reference>
<dbReference type="InterPro" id="IPR042208">
    <property type="entry name" value="D-ser_dehydrat-like_sf"/>
</dbReference>
<dbReference type="EC" id="4.1.2.42" evidence="4"/>
<dbReference type="Gene3D" id="2.40.37.20">
    <property type="entry name" value="D-serine dehydratase-like domain"/>
    <property type="match status" value="1"/>
</dbReference>
<protein>
    <submittedName>
        <fullName evidence="4">D-threonine aldolase</fullName>
        <ecNumber evidence="4">4.1.2.42</ecNumber>
    </submittedName>
</protein>
<dbReference type="InterPro" id="IPR051466">
    <property type="entry name" value="D-amino_acid_metab_enzyme"/>
</dbReference>
<accession>A0A517N764</accession>
<dbReference type="Gene3D" id="3.20.20.10">
    <property type="entry name" value="Alanine racemase"/>
    <property type="match status" value="1"/>
</dbReference>
<dbReference type="InterPro" id="IPR001608">
    <property type="entry name" value="Ala_racemase_N"/>
</dbReference>
<dbReference type="InterPro" id="IPR026956">
    <property type="entry name" value="D-ser_dehydrat-like_dom"/>
</dbReference>
<dbReference type="GO" id="GO:0043876">
    <property type="term" value="F:D-threonine aldolase activity"/>
    <property type="evidence" value="ECO:0007669"/>
    <property type="project" value="UniProtKB-EC"/>
</dbReference>
<dbReference type="Pfam" id="PF01168">
    <property type="entry name" value="Ala_racemase_N"/>
    <property type="match status" value="1"/>
</dbReference>
<dbReference type="PANTHER" id="PTHR28004">
    <property type="entry name" value="ZGC:162816-RELATED"/>
    <property type="match status" value="1"/>
</dbReference>
<dbReference type="SUPFAM" id="SSF51419">
    <property type="entry name" value="PLP-binding barrel"/>
    <property type="match status" value="1"/>
</dbReference>
<dbReference type="PANTHER" id="PTHR28004:SF2">
    <property type="entry name" value="D-SERINE DEHYDRATASE"/>
    <property type="match status" value="1"/>
</dbReference>
<comment type="similarity">
    <text evidence="1">Belongs to the DSD1 family.</text>
</comment>
<dbReference type="Pfam" id="PF14031">
    <property type="entry name" value="D-ser_dehydrat"/>
    <property type="match status" value="1"/>
</dbReference>
<dbReference type="Proteomes" id="UP000318538">
    <property type="component" value="Chromosome"/>
</dbReference>
<sequence length="382" mass="41431">MTLIPDWISIDTLGDVESPGLLIHPATIATNIQQMIEIVGGDKHIDRLRPHIKTHKMPDVVRLQVAAGIRRFKAATLAEAEMASRAGATDVLIAYPMVGPNIDRLIRLRNDQNQTRFAVVADNVENCRVLASAAAANPNSLDVFIDVDSGMHRTGIPFGPGLDQLRQEIESSAHLCYAGLHLYDGQLHQPSLDQRRECAGQIIAMASSYNDRLPSPEIVGGGSPTFPIWAAETDFQCSPGTPLLWDDGYGGNYPDLKFKIAAALLTRVISKPGPGRLCLDLGYKSVASEMPLANRVRFPQLPEARLVSHSEEHLVIESDQSDAWSVGQPLIGLPTHICPTVALHVGAVVIDAGRPNGQIWPITARDRIRIPAQATGNRTSSN</sequence>
<dbReference type="CDD" id="cd06821">
    <property type="entry name" value="PLPDE_III_D-TA"/>
    <property type="match status" value="1"/>
</dbReference>
<dbReference type="InterPro" id="IPR029066">
    <property type="entry name" value="PLP-binding_barrel"/>
</dbReference>
<proteinExistence type="inferred from homology"/>
<evidence type="ECO:0000259" key="3">
    <source>
        <dbReference type="SMART" id="SM01119"/>
    </source>
</evidence>
<gene>
    <name evidence="4" type="ORF">K227x_13620</name>
</gene>
<name>A0A517N764_9BACT</name>
<evidence type="ECO:0000256" key="2">
    <source>
        <dbReference type="ARBA" id="ARBA00023239"/>
    </source>
</evidence>
<dbReference type="EMBL" id="CP036525">
    <property type="protein sequence ID" value="QDT02983.1"/>
    <property type="molecule type" value="Genomic_DNA"/>
</dbReference>
<dbReference type="RefSeq" id="WP_218933802.1">
    <property type="nucleotide sequence ID" value="NZ_CP036525.1"/>
</dbReference>
<organism evidence="4 5">
    <name type="scientific">Rubripirellula lacrimiformis</name>
    <dbReference type="NCBI Taxonomy" id="1930273"/>
    <lineage>
        <taxon>Bacteria</taxon>
        <taxon>Pseudomonadati</taxon>
        <taxon>Planctomycetota</taxon>
        <taxon>Planctomycetia</taxon>
        <taxon>Pirellulales</taxon>
        <taxon>Pirellulaceae</taxon>
        <taxon>Rubripirellula</taxon>
    </lineage>
</organism>
<dbReference type="GO" id="GO:0036088">
    <property type="term" value="P:D-serine catabolic process"/>
    <property type="evidence" value="ECO:0007669"/>
    <property type="project" value="TreeGrafter"/>
</dbReference>
<keyword evidence="2 4" id="KW-0456">Lyase</keyword>
<dbReference type="SMART" id="SM01119">
    <property type="entry name" value="D-ser_dehydrat"/>
    <property type="match status" value="1"/>
</dbReference>
<keyword evidence="5" id="KW-1185">Reference proteome</keyword>
<evidence type="ECO:0000313" key="5">
    <source>
        <dbReference type="Proteomes" id="UP000318538"/>
    </source>
</evidence>
<dbReference type="AlphaFoldDB" id="A0A517N764"/>